<gene>
    <name evidence="6" type="ORF">HMPREF9943_01831</name>
</gene>
<comment type="caution">
    <text evidence="6">The sequence shown here is derived from an EMBL/GenBank/DDBJ whole genome shotgun (WGS) entry which is preliminary data.</text>
</comment>
<evidence type="ECO:0000256" key="3">
    <source>
        <dbReference type="ARBA" id="ARBA00022741"/>
    </source>
</evidence>
<dbReference type="SMART" id="SM00382">
    <property type="entry name" value="AAA"/>
    <property type="match status" value="1"/>
</dbReference>
<protein>
    <recommendedName>
        <fullName evidence="5">ABC transporter domain-containing protein</fullName>
    </recommendedName>
</protein>
<dbReference type="CDD" id="cd03255">
    <property type="entry name" value="ABC_MJ0796_LolCDE_FtsE"/>
    <property type="match status" value="1"/>
</dbReference>
<dbReference type="GO" id="GO:0016887">
    <property type="term" value="F:ATP hydrolysis activity"/>
    <property type="evidence" value="ECO:0007669"/>
    <property type="project" value="InterPro"/>
</dbReference>
<dbReference type="RefSeq" id="WP_004804358.1">
    <property type="nucleotide sequence ID" value="NZ_KB446651.1"/>
</dbReference>
<dbReference type="InterPro" id="IPR027417">
    <property type="entry name" value="P-loop_NTPase"/>
</dbReference>
<dbReference type="Proteomes" id="UP000011758">
    <property type="component" value="Unassembled WGS sequence"/>
</dbReference>
<proteinExistence type="inferred from homology"/>
<dbReference type="SUPFAM" id="SSF52540">
    <property type="entry name" value="P-loop containing nucleoside triphosphate hydrolases"/>
    <property type="match status" value="1"/>
</dbReference>
<dbReference type="Gene3D" id="3.40.50.300">
    <property type="entry name" value="P-loop containing nucleotide triphosphate hydrolases"/>
    <property type="match status" value="1"/>
</dbReference>
<dbReference type="PANTHER" id="PTHR42798">
    <property type="entry name" value="LIPOPROTEIN-RELEASING SYSTEM ATP-BINDING PROTEIN LOLD"/>
    <property type="match status" value="1"/>
</dbReference>
<dbReference type="InterPro" id="IPR003439">
    <property type="entry name" value="ABC_transporter-like_ATP-bd"/>
</dbReference>
<dbReference type="GO" id="GO:0098796">
    <property type="term" value="C:membrane protein complex"/>
    <property type="evidence" value="ECO:0007669"/>
    <property type="project" value="UniProtKB-ARBA"/>
</dbReference>
<dbReference type="PROSITE" id="PS50893">
    <property type="entry name" value="ABC_TRANSPORTER_2"/>
    <property type="match status" value="1"/>
</dbReference>
<evidence type="ECO:0000259" key="5">
    <source>
        <dbReference type="PROSITE" id="PS50893"/>
    </source>
</evidence>
<evidence type="ECO:0000256" key="1">
    <source>
        <dbReference type="ARBA" id="ARBA00005417"/>
    </source>
</evidence>
<reference evidence="6 7" key="1">
    <citation type="submission" date="2013-02" db="EMBL/GenBank/DDBJ databases">
        <title>The Genome Sequence of Lactobacillus catenaformis F0143.</title>
        <authorList>
            <consortium name="The Broad Institute Genome Sequencing Platform"/>
            <person name="Earl A."/>
            <person name="Ward D."/>
            <person name="Feldgarden M."/>
            <person name="Gevers D."/>
            <person name="Izard J."/>
            <person name="Blanton J.M."/>
            <person name="Mathney J."/>
            <person name="Dewhirst F.E."/>
            <person name="Young S.K."/>
            <person name="Zeng Q."/>
            <person name="Gargeya S."/>
            <person name="Fitzgerald M."/>
            <person name="Haas B."/>
            <person name="Abouelleil A."/>
            <person name="Alvarado L."/>
            <person name="Arachchi H.M."/>
            <person name="Berlin A."/>
            <person name="Chapman S.B."/>
            <person name="Gearin G."/>
            <person name="Goldberg J."/>
            <person name="Griggs A."/>
            <person name="Gujja S."/>
            <person name="Hansen M."/>
            <person name="Heiman D."/>
            <person name="Howarth C."/>
            <person name="Larimer J."/>
            <person name="Lui A."/>
            <person name="MacDonald P.J.P."/>
            <person name="McCowen C."/>
            <person name="Montmayeur A."/>
            <person name="Murphy C."/>
            <person name="Neiman D."/>
            <person name="Pearson M."/>
            <person name="Priest M."/>
            <person name="Roberts A."/>
            <person name="Saif S."/>
            <person name="Shea T."/>
            <person name="Sisk P."/>
            <person name="Stolte C."/>
            <person name="Sykes S."/>
            <person name="Wortman J."/>
            <person name="Nusbaum C."/>
            <person name="Birren B."/>
        </authorList>
    </citation>
    <scope>NUCLEOTIDE SEQUENCE [LARGE SCALE GENOMIC DNA]</scope>
    <source>
        <strain evidence="6 7">OT 569</strain>
    </source>
</reference>
<keyword evidence="2" id="KW-0813">Transport</keyword>
<dbReference type="STRING" id="999415.HMPREF9943_01831"/>
<evidence type="ECO:0000313" key="7">
    <source>
        <dbReference type="Proteomes" id="UP000011758"/>
    </source>
</evidence>
<dbReference type="Pfam" id="PF00005">
    <property type="entry name" value="ABC_tran"/>
    <property type="match status" value="1"/>
</dbReference>
<dbReference type="OrthoDB" id="9802264at2"/>
<dbReference type="PATRIC" id="fig|999415.3.peg.1855"/>
<organism evidence="6 7">
    <name type="scientific">Eggerthia catenaformis OT 569 = DSM 20559</name>
    <dbReference type="NCBI Taxonomy" id="999415"/>
    <lineage>
        <taxon>Bacteria</taxon>
        <taxon>Bacillati</taxon>
        <taxon>Bacillota</taxon>
        <taxon>Erysipelotrichia</taxon>
        <taxon>Erysipelotrichales</taxon>
        <taxon>Coprobacillaceae</taxon>
        <taxon>Eggerthia</taxon>
    </lineage>
</organism>
<comment type="similarity">
    <text evidence="1">Belongs to the ABC transporter superfamily.</text>
</comment>
<evidence type="ECO:0000313" key="6">
    <source>
        <dbReference type="EMBL" id="EMD15884.1"/>
    </source>
</evidence>
<dbReference type="GO" id="GO:0022857">
    <property type="term" value="F:transmembrane transporter activity"/>
    <property type="evidence" value="ECO:0007669"/>
    <property type="project" value="UniProtKB-ARBA"/>
</dbReference>
<dbReference type="FunFam" id="3.40.50.300:FF:000032">
    <property type="entry name" value="Export ABC transporter ATP-binding protein"/>
    <property type="match status" value="1"/>
</dbReference>
<sequence>MSYMEVKDLKKNYQVGDNLVEVLKGINLNIEKGEFCVLLGPSGCGKSTLLNIIGGIDDMTSGSICIDGIYRKTLNKKELAQYRRKNLGFIFQQYNLINNLTIKENIEVGAYLTKKPLDMKELLKVLGLEAHKNKLPNQVSGGQQQRTAIGRAVVKNPGLLLCDEPTGALDYTTSKEILKLIQSLNETYHTTILMVTHNDSIKYMADHVILLHDGNVKDSYYNKTKKSVDELEW</sequence>
<name>M2PJW6_9FIRM</name>
<keyword evidence="7" id="KW-1185">Reference proteome</keyword>
<dbReference type="EMBL" id="AGEJ01000028">
    <property type="protein sequence ID" value="EMD15884.1"/>
    <property type="molecule type" value="Genomic_DNA"/>
</dbReference>
<accession>M2PJW6</accession>
<dbReference type="eggNOG" id="COG1136">
    <property type="taxonomic scope" value="Bacteria"/>
</dbReference>
<keyword evidence="3" id="KW-0547">Nucleotide-binding</keyword>
<dbReference type="InterPro" id="IPR003593">
    <property type="entry name" value="AAA+_ATPase"/>
</dbReference>
<dbReference type="PANTHER" id="PTHR42798:SF2">
    <property type="entry name" value="ABC TRANSPORTER ATP-BINDING PROTEIN MG467-RELATED"/>
    <property type="match status" value="1"/>
</dbReference>
<evidence type="ECO:0000256" key="2">
    <source>
        <dbReference type="ARBA" id="ARBA00022448"/>
    </source>
</evidence>
<keyword evidence="4" id="KW-0067">ATP-binding</keyword>
<feature type="domain" description="ABC transporter" evidence="5">
    <location>
        <begin position="4"/>
        <end position="233"/>
    </location>
</feature>
<dbReference type="BioCyc" id="ECAT999415-HMP:GTTI-1896-MONOMER"/>
<dbReference type="InterPro" id="IPR017911">
    <property type="entry name" value="MacB-like_ATP-bd"/>
</dbReference>
<dbReference type="GO" id="GO:0005524">
    <property type="term" value="F:ATP binding"/>
    <property type="evidence" value="ECO:0007669"/>
    <property type="project" value="UniProtKB-KW"/>
</dbReference>
<dbReference type="AlphaFoldDB" id="M2PJW6"/>
<evidence type="ECO:0000256" key="4">
    <source>
        <dbReference type="ARBA" id="ARBA00022840"/>
    </source>
</evidence>